<keyword evidence="4" id="KW-0963">Cytoplasm</keyword>
<comment type="caution">
    <text evidence="4">Lacks conserved residue(s) required for the propagation of feature annotation.</text>
</comment>
<comment type="catalytic activity">
    <reaction evidence="4">
        <text>dTTP + H2O = dTMP + diphosphate + H(+)</text>
        <dbReference type="Rhea" id="RHEA:28534"/>
        <dbReference type="ChEBI" id="CHEBI:15377"/>
        <dbReference type="ChEBI" id="CHEBI:15378"/>
        <dbReference type="ChEBI" id="CHEBI:33019"/>
        <dbReference type="ChEBI" id="CHEBI:37568"/>
        <dbReference type="ChEBI" id="CHEBI:63528"/>
        <dbReference type="EC" id="3.6.1.9"/>
    </reaction>
</comment>
<evidence type="ECO:0000256" key="2">
    <source>
        <dbReference type="ARBA" id="ARBA00022801"/>
    </source>
</evidence>
<dbReference type="Pfam" id="PF02545">
    <property type="entry name" value="Maf"/>
    <property type="match status" value="1"/>
</dbReference>
<dbReference type="GO" id="GO:0036221">
    <property type="term" value="F:UTP diphosphatase activity"/>
    <property type="evidence" value="ECO:0007669"/>
    <property type="project" value="RHEA"/>
</dbReference>
<reference evidence="5 6" key="1">
    <citation type="submission" date="2018-06" db="EMBL/GenBank/DDBJ databases">
        <title>Genomic Encyclopedia of Archaeal and Bacterial Type Strains, Phase II (KMG-II): from individual species to whole genera.</title>
        <authorList>
            <person name="Goeker M."/>
        </authorList>
    </citation>
    <scope>NUCLEOTIDE SEQUENCE [LARGE SCALE GENOMIC DNA]</scope>
    <source>
        <strain evidence="5 6">DSM 23241</strain>
    </source>
</reference>
<comment type="catalytic activity">
    <reaction evidence="4">
        <text>UTP + H2O = UMP + diphosphate + H(+)</text>
        <dbReference type="Rhea" id="RHEA:29395"/>
        <dbReference type="ChEBI" id="CHEBI:15377"/>
        <dbReference type="ChEBI" id="CHEBI:15378"/>
        <dbReference type="ChEBI" id="CHEBI:33019"/>
        <dbReference type="ChEBI" id="CHEBI:46398"/>
        <dbReference type="ChEBI" id="CHEBI:57865"/>
        <dbReference type="EC" id="3.6.1.9"/>
    </reaction>
</comment>
<dbReference type="GO" id="GO:0036218">
    <property type="term" value="F:dTTP diphosphatase activity"/>
    <property type="evidence" value="ECO:0007669"/>
    <property type="project" value="RHEA"/>
</dbReference>
<evidence type="ECO:0000256" key="1">
    <source>
        <dbReference type="ARBA" id="ARBA00001968"/>
    </source>
</evidence>
<dbReference type="PANTHER" id="PTHR43213:SF5">
    <property type="entry name" value="BIFUNCTIONAL DTTP_UTP PYROPHOSPHATASE_METHYLTRANSFERASE PROTEIN-RELATED"/>
    <property type="match status" value="1"/>
</dbReference>
<organism evidence="5 6">
    <name type="scientific">Hydrotalea sandarakina</name>
    <dbReference type="NCBI Taxonomy" id="1004304"/>
    <lineage>
        <taxon>Bacteria</taxon>
        <taxon>Pseudomonadati</taxon>
        <taxon>Bacteroidota</taxon>
        <taxon>Chitinophagia</taxon>
        <taxon>Chitinophagales</taxon>
        <taxon>Chitinophagaceae</taxon>
        <taxon>Hydrotalea</taxon>
    </lineage>
</organism>
<name>A0A2W7SF73_9BACT</name>
<dbReference type="EC" id="3.6.1.9" evidence="4"/>
<gene>
    <name evidence="5" type="ORF">LX80_00075</name>
</gene>
<keyword evidence="6" id="KW-1185">Reference proteome</keyword>
<evidence type="ECO:0000313" key="6">
    <source>
        <dbReference type="Proteomes" id="UP000249720"/>
    </source>
</evidence>
<comment type="subcellular location">
    <subcellularLocation>
        <location evidence="4">Cytoplasm</location>
    </subcellularLocation>
</comment>
<comment type="caution">
    <text evidence="5">The sequence shown here is derived from an EMBL/GenBank/DDBJ whole genome shotgun (WGS) entry which is preliminary data.</text>
</comment>
<sequence>MQADEIILASHSPRRKELLEKVGIPFVVVTKPIDESFPSTLTKPEVAIHIARNKALAIKEKITAEFHGELMNKTILAADTIVVIEDKVLGKPANRSEAMQMILSLSGKMHEVITGVVLLYKDGTEQTFAEITKVYFNTISSDEASYYVDKCEPYDKAGSYAIQEWIGFIGVKAIEGDYYNVMGLPINKIYQLLCK</sequence>
<proteinExistence type="inferred from homology"/>
<feature type="site" description="Important for substrate specificity" evidence="4">
    <location>
        <position position="80"/>
    </location>
</feature>
<dbReference type="GO" id="GO:0005737">
    <property type="term" value="C:cytoplasm"/>
    <property type="evidence" value="ECO:0007669"/>
    <property type="project" value="UniProtKB-SubCell"/>
</dbReference>
<dbReference type="InterPro" id="IPR003697">
    <property type="entry name" value="Maf-like"/>
</dbReference>
<comment type="similarity">
    <text evidence="4">Belongs to the Maf family. YhdE subfamily.</text>
</comment>
<dbReference type="PANTHER" id="PTHR43213">
    <property type="entry name" value="BIFUNCTIONAL DTTP/UTP PYROPHOSPHATASE/METHYLTRANSFERASE PROTEIN-RELATED"/>
    <property type="match status" value="1"/>
</dbReference>
<dbReference type="InterPro" id="IPR029001">
    <property type="entry name" value="ITPase-like_fam"/>
</dbReference>
<dbReference type="Proteomes" id="UP000249720">
    <property type="component" value="Unassembled WGS sequence"/>
</dbReference>
<feature type="site" description="Important for substrate specificity" evidence="4">
    <location>
        <position position="163"/>
    </location>
</feature>
<comment type="cofactor">
    <cofactor evidence="1 4">
        <name>a divalent metal cation</name>
        <dbReference type="ChEBI" id="CHEBI:60240"/>
    </cofactor>
</comment>
<dbReference type="EMBL" id="QKZV01000001">
    <property type="protein sequence ID" value="PZX65587.1"/>
    <property type="molecule type" value="Genomic_DNA"/>
</dbReference>
<dbReference type="GO" id="GO:0009117">
    <property type="term" value="P:nucleotide metabolic process"/>
    <property type="evidence" value="ECO:0007669"/>
    <property type="project" value="UniProtKB-KW"/>
</dbReference>
<dbReference type="OrthoDB" id="9807767at2"/>
<dbReference type="SUPFAM" id="SSF52972">
    <property type="entry name" value="ITPase-like"/>
    <property type="match status" value="1"/>
</dbReference>
<feature type="active site" description="Proton acceptor" evidence="4">
    <location>
        <position position="79"/>
    </location>
</feature>
<dbReference type="Gene3D" id="3.90.950.10">
    <property type="match status" value="1"/>
</dbReference>
<evidence type="ECO:0000256" key="4">
    <source>
        <dbReference type="HAMAP-Rule" id="MF_00528"/>
    </source>
</evidence>
<comment type="function">
    <text evidence="4">Nucleoside triphosphate pyrophosphatase that hydrolyzes dTTP and UTP. May have a dual role in cell division arrest and in preventing the incorporation of modified nucleotides into cellular nucleic acids.</text>
</comment>
<evidence type="ECO:0000256" key="3">
    <source>
        <dbReference type="ARBA" id="ARBA00023080"/>
    </source>
</evidence>
<feature type="site" description="Important for substrate specificity" evidence="4">
    <location>
        <position position="14"/>
    </location>
</feature>
<dbReference type="CDD" id="cd00555">
    <property type="entry name" value="Maf"/>
    <property type="match status" value="1"/>
</dbReference>
<accession>A0A2W7SF73</accession>
<dbReference type="RefSeq" id="WP_111293071.1">
    <property type="nucleotide sequence ID" value="NZ_QKZV01000001.1"/>
</dbReference>
<dbReference type="PIRSF" id="PIRSF006305">
    <property type="entry name" value="Maf"/>
    <property type="match status" value="1"/>
</dbReference>
<dbReference type="AlphaFoldDB" id="A0A2W7SF73"/>
<dbReference type="NCBIfam" id="TIGR00172">
    <property type="entry name" value="maf"/>
    <property type="match status" value="1"/>
</dbReference>
<evidence type="ECO:0000313" key="5">
    <source>
        <dbReference type="EMBL" id="PZX65587.1"/>
    </source>
</evidence>
<keyword evidence="2 4" id="KW-0378">Hydrolase</keyword>
<protein>
    <recommendedName>
        <fullName evidence="4">dTTP/UTP pyrophosphatase</fullName>
        <shortName evidence="4">dTTPase/UTPase</shortName>
        <ecNumber evidence="4">3.6.1.9</ecNumber>
    </recommendedName>
    <alternativeName>
        <fullName evidence="4">Nucleoside triphosphate pyrophosphatase</fullName>
    </alternativeName>
    <alternativeName>
        <fullName evidence="4">Nucleotide pyrophosphatase</fullName>
        <shortName evidence="4">Nucleotide PPase</shortName>
    </alternativeName>
</protein>
<dbReference type="HAMAP" id="MF_00528">
    <property type="entry name" value="Maf"/>
    <property type="match status" value="1"/>
</dbReference>
<keyword evidence="3 4" id="KW-0546">Nucleotide metabolism</keyword>